<sequence>MSIQKRYPSVNWIDGMKITRQHLVDTENYIMNQLYDTFSAQINQFNYGLLPARGLGDYLNDFVVENKITKEVEISLKTCDAITLSGLRITINSEIVKDGLVYKASYSGTGGIVHDIDKVYYVAIVINPYDRQPIGDLDPVEIPPRHPYTMPKVGLTLMSSEGVNTDNTGGYFLIIGKVIRKADGFYKDAGFIPPCTSIRSHPLLVRYYETFGSIMNEIQLNAISIVQKIKNKQQKSELAYNIRMLVDVLLQYIAQTYFRFRNVAHQQPPVYSIEIFSALANIMYTSLNTMSEKDKEEMLKYFYEWCDVLPSNFESQLVTCVGIRYDHLNVGQMMSHIERMLQSISLIVSRLNTLEYIGQHKENLVVKEEVVNQTAKEKTGWSILD</sequence>
<proteinExistence type="predicted"/>
<evidence type="ECO:0000313" key="2">
    <source>
        <dbReference type="Proteomes" id="UP001228581"/>
    </source>
</evidence>
<organism evidence="1 2">
    <name type="scientific">Xanthocytophaga flava</name>
    <dbReference type="NCBI Taxonomy" id="3048013"/>
    <lineage>
        <taxon>Bacteria</taxon>
        <taxon>Pseudomonadati</taxon>
        <taxon>Bacteroidota</taxon>
        <taxon>Cytophagia</taxon>
        <taxon>Cytophagales</taxon>
        <taxon>Rhodocytophagaceae</taxon>
        <taxon>Xanthocytophaga</taxon>
    </lineage>
</organism>
<accession>A0ABT7CIT9</accession>
<comment type="caution">
    <text evidence="1">The sequence shown here is derived from an EMBL/GenBank/DDBJ whole genome shotgun (WGS) entry which is preliminary data.</text>
</comment>
<dbReference type="EMBL" id="JASJOT010000006">
    <property type="protein sequence ID" value="MDJ1493635.1"/>
    <property type="molecule type" value="Genomic_DNA"/>
</dbReference>
<dbReference type="Proteomes" id="UP001228581">
    <property type="component" value="Unassembled WGS sequence"/>
</dbReference>
<keyword evidence="2" id="KW-1185">Reference proteome</keyword>
<evidence type="ECO:0000313" key="1">
    <source>
        <dbReference type="EMBL" id="MDJ1493635.1"/>
    </source>
</evidence>
<protein>
    <recommendedName>
        <fullName evidence="3">Type VI secretion system baseplate subunit TssK</fullName>
    </recommendedName>
</protein>
<dbReference type="RefSeq" id="WP_313995999.1">
    <property type="nucleotide sequence ID" value="NZ_JASJOR010000011.1"/>
</dbReference>
<name>A0ABT7CIT9_9BACT</name>
<evidence type="ECO:0008006" key="3">
    <source>
        <dbReference type="Google" id="ProtNLM"/>
    </source>
</evidence>
<reference evidence="1 2" key="1">
    <citation type="submission" date="2023-05" db="EMBL/GenBank/DDBJ databases">
        <authorList>
            <person name="Zhang X."/>
        </authorList>
    </citation>
    <scope>NUCLEOTIDE SEQUENCE [LARGE SCALE GENOMIC DNA]</scope>
    <source>
        <strain evidence="1 2">DM2B3-1</strain>
    </source>
</reference>
<gene>
    <name evidence="1" type="ORF">QNI19_11885</name>
</gene>